<proteinExistence type="predicted"/>
<dbReference type="Proteomes" id="UP001054945">
    <property type="component" value="Unassembled WGS sequence"/>
</dbReference>
<sequence length="114" mass="13199">MCCRLLFLRQASSKNRKSISRSVDNFDLAMAMNGNGQENGDSYIDHVNMSLVSNRDSLALKSRTLSTRPVYLPHTLISDDYKTIQCRRSIGRLFQNEFYRPLCRPERHRLMPSS</sequence>
<dbReference type="AlphaFoldDB" id="A0AAV4U7X6"/>
<organism evidence="1 2">
    <name type="scientific">Caerostris extrusa</name>
    <name type="common">Bark spider</name>
    <name type="synonym">Caerostris bankana</name>
    <dbReference type="NCBI Taxonomy" id="172846"/>
    <lineage>
        <taxon>Eukaryota</taxon>
        <taxon>Metazoa</taxon>
        <taxon>Ecdysozoa</taxon>
        <taxon>Arthropoda</taxon>
        <taxon>Chelicerata</taxon>
        <taxon>Arachnida</taxon>
        <taxon>Araneae</taxon>
        <taxon>Araneomorphae</taxon>
        <taxon>Entelegynae</taxon>
        <taxon>Araneoidea</taxon>
        <taxon>Araneidae</taxon>
        <taxon>Caerostris</taxon>
    </lineage>
</organism>
<evidence type="ECO:0000313" key="2">
    <source>
        <dbReference type="Proteomes" id="UP001054945"/>
    </source>
</evidence>
<name>A0AAV4U7X6_CAEEX</name>
<keyword evidence="2" id="KW-1185">Reference proteome</keyword>
<accession>A0AAV4U7X6</accession>
<reference evidence="1 2" key="1">
    <citation type="submission" date="2021-06" db="EMBL/GenBank/DDBJ databases">
        <title>Caerostris extrusa draft genome.</title>
        <authorList>
            <person name="Kono N."/>
            <person name="Arakawa K."/>
        </authorList>
    </citation>
    <scope>NUCLEOTIDE SEQUENCE [LARGE SCALE GENOMIC DNA]</scope>
</reference>
<gene>
    <name evidence="1" type="ORF">CEXT_355691</name>
</gene>
<comment type="caution">
    <text evidence="1">The sequence shown here is derived from an EMBL/GenBank/DDBJ whole genome shotgun (WGS) entry which is preliminary data.</text>
</comment>
<dbReference type="EMBL" id="BPLR01012424">
    <property type="protein sequence ID" value="GIY53875.1"/>
    <property type="molecule type" value="Genomic_DNA"/>
</dbReference>
<evidence type="ECO:0000313" key="1">
    <source>
        <dbReference type="EMBL" id="GIY53875.1"/>
    </source>
</evidence>
<protein>
    <submittedName>
        <fullName evidence="1">Uncharacterized protein</fullName>
    </submittedName>
</protein>